<evidence type="ECO:0000256" key="4">
    <source>
        <dbReference type="SAM" id="MobiDB-lite"/>
    </source>
</evidence>
<dbReference type="InterPro" id="IPR027417">
    <property type="entry name" value="P-loop_NTPase"/>
</dbReference>
<feature type="region of interest" description="Disordered" evidence="4">
    <location>
        <begin position="1"/>
        <end position="24"/>
    </location>
</feature>
<evidence type="ECO:0000259" key="5">
    <source>
        <dbReference type="PROSITE" id="PS50893"/>
    </source>
</evidence>
<keyword evidence="7" id="KW-1185">Reference proteome</keyword>
<evidence type="ECO:0000256" key="1">
    <source>
        <dbReference type="ARBA" id="ARBA00022448"/>
    </source>
</evidence>
<dbReference type="InterPro" id="IPR003439">
    <property type="entry name" value="ABC_transporter-like_ATP-bd"/>
</dbReference>
<dbReference type="CDD" id="cd03255">
    <property type="entry name" value="ABC_MJ0796_LolCDE_FtsE"/>
    <property type="match status" value="1"/>
</dbReference>
<evidence type="ECO:0000256" key="2">
    <source>
        <dbReference type="ARBA" id="ARBA00022741"/>
    </source>
</evidence>
<keyword evidence="1" id="KW-0813">Transport</keyword>
<evidence type="ECO:0000313" key="7">
    <source>
        <dbReference type="Proteomes" id="UP000198577"/>
    </source>
</evidence>
<dbReference type="GO" id="GO:0005524">
    <property type="term" value="F:ATP binding"/>
    <property type="evidence" value="ECO:0007669"/>
    <property type="project" value="UniProtKB-KW"/>
</dbReference>
<dbReference type="SMART" id="SM00382">
    <property type="entry name" value="AAA"/>
    <property type="match status" value="1"/>
</dbReference>
<dbReference type="PROSITE" id="PS50893">
    <property type="entry name" value="ABC_TRANSPORTER_2"/>
    <property type="match status" value="1"/>
</dbReference>
<evidence type="ECO:0000313" key="6">
    <source>
        <dbReference type="EMBL" id="SFQ24780.1"/>
    </source>
</evidence>
<dbReference type="FunFam" id="3.40.50.300:FF:000032">
    <property type="entry name" value="Export ABC transporter ATP-binding protein"/>
    <property type="match status" value="1"/>
</dbReference>
<keyword evidence="3 6" id="KW-0067">ATP-binding</keyword>
<dbReference type="GO" id="GO:0005886">
    <property type="term" value="C:plasma membrane"/>
    <property type="evidence" value="ECO:0007669"/>
    <property type="project" value="TreeGrafter"/>
</dbReference>
<dbReference type="InterPro" id="IPR003593">
    <property type="entry name" value="AAA+_ATPase"/>
</dbReference>
<dbReference type="AlphaFoldDB" id="A0A1I5WYN2"/>
<dbReference type="PROSITE" id="PS00211">
    <property type="entry name" value="ABC_TRANSPORTER_1"/>
    <property type="match status" value="1"/>
</dbReference>
<dbReference type="InterPro" id="IPR015854">
    <property type="entry name" value="ABC_transpr_LolD-like"/>
</dbReference>
<reference evidence="6 7" key="1">
    <citation type="submission" date="2016-10" db="EMBL/GenBank/DDBJ databases">
        <authorList>
            <person name="de Groot N.N."/>
        </authorList>
    </citation>
    <scope>NUCLEOTIDE SEQUENCE [LARGE SCALE GENOMIC DNA]</scope>
    <source>
        <strain evidence="6 7">DSM 20678</strain>
    </source>
</reference>
<dbReference type="STRING" id="937334.SAMN05444406_12027"/>
<keyword evidence="2" id="KW-0547">Nucleotide-binding</keyword>
<dbReference type="PANTHER" id="PTHR24220">
    <property type="entry name" value="IMPORT ATP-BINDING PROTEIN"/>
    <property type="match status" value="1"/>
</dbReference>
<dbReference type="SUPFAM" id="SSF52540">
    <property type="entry name" value="P-loop containing nucleoside triphosphate hydrolases"/>
    <property type="match status" value="1"/>
</dbReference>
<accession>A0A1I5WYN2</accession>
<proteinExistence type="predicted"/>
<dbReference type="Proteomes" id="UP000198577">
    <property type="component" value="Unassembled WGS sequence"/>
</dbReference>
<dbReference type="Pfam" id="PF00005">
    <property type="entry name" value="ABC_tran"/>
    <property type="match status" value="1"/>
</dbReference>
<name>A0A1I5WYN2_9FIRM</name>
<dbReference type="EMBL" id="FOXR01000020">
    <property type="protein sequence ID" value="SFQ24780.1"/>
    <property type="molecule type" value="Genomic_DNA"/>
</dbReference>
<dbReference type="InterPro" id="IPR017871">
    <property type="entry name" value="ABC_transporter-like_CS"/>
</dbReference>
<dbReference type="Gene3D" id="3.40.50.300">
    <property type="entry name" value="P-loop containing nucleotide triphosphate hydrolases"/>
    <property type="match status" value="1"/>
</dbReference>
<dbReference type="GO" id="GO:0098796">
    <property type="term" value="C:membrane protein complex"/>
    <property type="evidence" value="ECO:0007669"/>
    <property type="project" value="UniProtKB-ARBA"/>
</dbReference>
<organism evidence="6 7">
    <name type="scientific">Caldicoprobacter faecalis</name>
    <dbReference type="NCBI Taxonomy" id="937334"/>
    <lineage>
        <taxon>Bacteria</taxon>
        <taxon>Bacillati</taxon>
        <taxon>Bacillota</taxon>
        <taxon>Clostridia</taxon>
        <taxon>Caldicoprobacterales</taxon>
        <taxon>Caldicoprobacteraceae</taxon>
        <taxon>Caldicoprobacter</taxon>
    </lineage>
</organism>
<evidence type="ECO:0000256" key="3">
    <source>
        <dbReference type="ARBA" id="ARBA00022840"/>
    </source>
</evidence>
<feature type="domain" description="ABC transporter" evidence="5">
    <location>
        <begin position="38"/>
        <end position="262"/>
    </location>
</feature>
<gene>
    <name evidence="6" type="ORF">SAMN05444406_12027</name>
</gene>
<protein>
    <submittedName>
        <fullName evidence="6">Putative ABC transport system ATP-binding protein</fullName>
    </submittedName>
</protein>
<sequence length="262" mass="29305">MHSRRGDLTDPEFPQTSVDEDRYADGINEKEGAFGYMIRLENLSKIYRMGDNRVVALNNISLSINKGEFVAIMGPSGSGKSTLMNIIGCLDVATEGKYYLDGRDITSYNQNQLAEVRNKKFGFVFQGFNLLPKLTALENVELPLIYAGVGAKKRKEEAVRVLKMMGLEERIHHRPSELSGGQQQRVAIARALVNRPSVILADEPTGNLDSKSGMEILQIFKELHSQGNTIILITHDMNIAKHARRMIIIRDGQIVSDEEVEM</sequence>
<dbReference type="GO" id="GO:0022857">
    <property type="term" value="F:transmembrane transporter activity"/>
    <property type="evidence" value="ECO:0007669"/>
    <property type="project" value="TreeGrafter"/>
</dbReference>
<dbReference type="InterPro" id="IPR017911">
    <property type="entry name" value="MacB-like_ATP-bd"/>
</dbReference>
<dbReference type="GO" id="GO:0016887">
    <property type="term" value="F:ATP hydrolysis activity"/>
    <property type="evidence" value="ECO:0007669"/>
    <property type="project" value="InterPro"/>
</dbReference>
<dbReference type="PANTHER" id="PTHR24220:SF86">
    <property type="entry name" value="ABC TRANSPORTER ABCH.1"/>
    <property type="match status" value="1"/>
</dbReference>